<keyword evidence="8" id="KW-0472">Membrane</keyword>
<dbReference type="GO" id="GO:0009253">
    <property type="term" value="P:peptidoglycan catabolic process"/>
    <property type="evidence" value="ECO:0007669"/>
    <property type="project" value="InterPro"/>
</dbReference>
<dbReference type="SMART" id="SM00409">
    <property type="entry name" value="IG"/>
    <property type="match status" value="1"/>
</dbReference>
<comment type="catalytic activity">
    <reaction evidence="1">
        <text>Hydrolysis of (1-&gt;4)-beta-linkages between N-acetylmuramic acid and N-acetyl-D-glucosamine residues in a peptidoglycan and between N-acetyl-D-glucosamine residues in chitodextrins.</text>
        <dbReference type="EC" id="3.2.1.17"/>
    </reaction>
</comment>
<evidence type="ECO:0000259" key="9">
    <source>
        <dbReference type="PROSITE" id="PS50835"/>
    </source>
</evidence>
<dbReference type="InterPro" id="IPR023346">
    <property type="entry name" value="Lysozyme-like_dom_sf"/>
</dbReference>
<name>A0AAV1QBH1_SCOSC</name>
<reference evidence="10 11" key="1">
    <citation type="submission" date="2024-01" db="EMBL/GenBank/DDBJ databases">
        <authorList>
            <person name="Alioto T."/>
            <person name="Alioto T."/>
            <person name="Gomez Garrido J."/>
        </authorList>
    </citation>
    <scope>NUCLEOTIDE SEQUENCE [LARGE SCALE GENOMIC DNA]</scope>
</reference>
<dbReference type="AlphaFoldDB" id="A0AAV1QBH1"/>
<evidence type="ECO:0000256" key="8">
    <source>
        <dbReference type="SAM" id="Phobius"/>
    </source>
</evidence>
<organism evidence="10 11">
    <name type="scientific">Scomber scombrus</name>
    <name type="common">Atlantic mackerel</name>
    <name type="synonym">Scomber vernalis</name>
    <dbReference type="NCBI Taxonomy" id="13677"/>
    <lineage>
        <taxon>Eukaryota</taxon>
        <taxon>Metazoa</taxon>
        <taxon>Chordata</taxon>
        <taxon>Craniata</taxon>
        <taxon>Vertebrata</taxon>
        <taxon>Euteleostomi</taxon>
        <taxon>Actinopterygii</taxon>
        <taxon>Neopterygii</taxon>
        <taxon>Teleostei</taxon>
        <taxon>Neoteleostei</taxon>
        <taxon>Acanthomorphata</taxon>
        <taxon>Pelagiaria</taxon>
        <taxon>Scombriformes</taxon>
        <taxon>Scombridae</taxon>
        <taxon>Scomber</taxon>
    </lineage>
</organism>
<dbReference type="EC" id="3.2.1.17" evidence="3"/>
<dbReference type="InterPro" id="IPR013783">
    <property type="entry name" value="Ig-like_fold"/>
</dbReference>
<keyword evidence="6" id="KW-0326">Glycosidase</keyword>
<keyword evidence="8" id="KW-1133">Transmembrane helix</keyword>
<dbReference type="GO" id="GO:0050830">
    <property type="term" value="P:defense response to Gram-positive bacterium"/>
    <property type="evidence" value="ECO:0007669"/>
    <property type="project" value="TreeGrafter"/>
</dbReference>
<proteinExistence type="inferred from homology"/>
<keyword evidence="8" id="KW-0812">Transmembrane</keyword>
<dbReference type="InterPro" id="IPR003599">
    <property type="entry name" value="Ig_sub"/>
</dbReference>
<evidence type="ECO:0000313" key="11">
    <source>
        <dbReference type="Proteomes" id="UP001314229"/>
    </source>
</evidence>
<dbReference type="GO" id="GO:0003796">
    <property type="term" value="F:lysozyme activity"/>
    <property type="evidence" value="ECO:0007669"/>
    <property type="project" value="UniProtKB-EC"/>
</dbReference>
<dbReference type="PANTHER" id="PTHR31698">
    <property type="entry name" value="LYSOZYME G FAMILY MEMBER"/>
    <property type="match status" value="1"/>
</dbReference>
<accession>A0AAV1QBH1</accession>
<dbReference type="InterPro" id="IPR013106">
    <property type="entry name" value="Ig_V-set"/>
</dbReference>
<dbReference type="PRINTS" id="PR00749">
    <property type="entry name" value="LYSOZYMEG"/>
</dbReference>
<keyword evidence="11" id="KW-1185">Reference proteome</keyword>
<dbReference type="GO" id="GO:0031640">
    <property type="term" value="P:killing of cells of another organism"/>
    <property type="evidence" value="ECO:0007669"/>
    <property type="project" value="UniProtKB-KW"/>
</dbReference>
<keyword evidence="6" id="KW-0378">Hydrolase</keyword>
<dbReference type="InterPro" id="IPR036179">
    <property type="entry name" value="Ig-like_dom_sf"/>
</dbReference>
<evidence type="ECO:0000313" key="10">
    <source>
        <dbReference type="EMBL" id="CAK6980267.1"/>
    </source>
</evidence>
<dbReference type="SUPFAM" id="SSF48726">
    <property type="entry name" value="Immunoglobulin"/>
    <property type="match status" value="1"/>
</dbReference>
<dbReference type="EMBL" id="CAWUFR010000666">
    <property type="protein sequence ID" value="CAK6980267.1"/>
    <property type="molecule type" value="Genomic_DNA"/>
</dbReference>
<feature type="transmembrane region" description="Helical" evidence="8">
    <location>
        <begin position="180"/>
        <end position="202"/>
    </location>
</feature>
<feature type="domain" description="Ig-like" evidence="9">
    <location>
        <begin position="14"/>
        <end position="134"/>
    </location>
</feature>
<dbReference type="SUPFAM" id="SSF53955">
    <property type="entry name" value="Lysozyme-like"/>
    <property type="match status" value="1"/>
</dbReference>
<evidence type="ECO:0000256" key="1">
    <source>
        <dbReference type="ARBA" id="ARBA00000632"/>
    </source>
</evidence>
<comment type="similarity">
    <text evidence="2">Belongs to the glycosyl hydrolase 23 family.</text>
</comment>
<protein>
    <recommendedName>
        <fullName evidence="4">Lysozyme g</fullName>
        <ecNumber evidence="3">3.2.1.17</ecNumber>
    </recommendedName>
    <alternativeName>
        <fullName evidence="7">1,4-beta-N-acetylmuramidase</fullName>
    </alternativeName>
</protein>
<evidence type="ECO:0000256" key="6">
    <source>
        <dbReference type="ARBA" id="ARBA00023295"/>
    </source>
</evidence>
<dbReference type="Proteomes" id="UP001314229">
    <property type="component" value="Unassembled WGS sequence"/>
</dbReference>
<sequence length="431" mass="48378">MKTSGFSFCCCFAPFFYNVAGGFLQSGSSVEVFAVLSHNASLPCPRTTHRAASSRVLNVEWSRVDTPNHHVDGLTVHVVRDGKELQKEKALQYVGRTVVMENGSLTLVGVTWRDNGTYRCNLWRGRVKEEVFVSLIVGRLTGNGTLLCRVEMPGTILANENKIYIIDEFSPLKAGLSWCFLWMLAAFVFVGCVFLVFVVDLLTLKKLRSTLQSWYQALLSIKQRIEQEQGLPLVGNNSYTDYGDISRVDTTGASEDTIKANKLPGERLTGVEASHMMAERDLEEMLKYKSIIKEVGETLHIHPALIAGIISRQSQAGTRLELNGFGLSDPNCFGLMQINRHYHAVKGEPCSKDHVDQGVTFLIQLIKTMWRTKPLWSPEQQLKGALACYIAGEDKVIPLERYEDLDSVTPYRDFSNDVVARAQWFASRQHF</sequence>
<evidence type="ECO:0000256" key="7">
    <source>
        <dbReference type="ARBA" id="ARBA00031262"/>
    </source>
</evidence>
<evidence type="ECO:0000256" key="5">
    <source>
        <dbReference type="ARBA" id="ARBA00022638"/>
    </source>
</evidence>
<dbReference type="GO" id="GO:0005576">
    <property type="term" value="C:extracellular region"/>
    <property type="evidence" value="ECO:0007669"/>
    <property type="project" value="TreeGrafter"/>
</dbReference>
<keyword evidence="5" id="KW-0081">Bacteriolytic enzyme</keyword>
<keyword evidence="5" id="KW-0929">Antimicrobial</keyword>
<gene>
    <name evidence="10" type="ORF">FSCOSCO3_A013689</name>
</gene>
<evidence type="ECO:0000256" key="4">
    <source>
        <dbReference type="ARBA" id="ARBA00016485"/>
    </source>
</evidence>
<dbReference type="Pfam" id="PF07686">
    <property type="entry name" value="V-set"/>
    <property type="match status" value="1"/>
</dbReference>
<dbReference type="PANTHER" id="PTHR31698:SF8">
    <property type="entry name" value="LYSOZYME G-RELATED"/>
    <property type="match status" value="1"/>
</dbReference>
<comment type="caution">
    <text evidence="10">The sequence shown here is derived from an EMBL/GenBank/DDBJ whole genome shotgun (WGS) entry which is preliminary data.</text>
</comment>
<dbReference type="InterPro" id="IPR007110">
    <property type="entry name" value="Ig-like_dom"/>
</dbReference>
<evidence type="ECO:0000256" key="3">
    <source>
        <dbReference type="ARBA" id="ARBA00012732"/>
    </source>
</evidence>
<dbReference type="Gene3D" id="2.60.40.10">
    <property type="entry name" value="Immunoglobulins"/>
    <property type="match status" value="1"/>
</dbReference>
<dbReference type="CDD" id="cd01021">
    <property type="entry name" value="GEWL"/>
    <property type="match status" value="1"/>
</dbReference>
<dbReference type="Gene3D" id="1.10.530.10">
    <property type="match status" value="1"/>
</dbReference>
<dbReference type="InterPro" id="IPR002152">
    <property type="entry name" value="Glyco_hydro_23"/>
</dbReference>
<dbReference type="PROSITE" id="PS50835">
    <property type="entry name" value="IG_LIKE"/>
    <property type="match status" value="1"/>
</dbReference>
<evidence type="ECO:0000256" key="2">
    <source>
        <dbReference type="ARBA" id="ARBA00008902"/>
    </source>
</evidence>